<keyword evidence="2" id="KW-1185">Reference proteome</keyword>
<name>A0A1G6K7K0_9FIRM</name>
<evidence type="ECO:0008006" key="3">
    <source>
        <dbReference type="Google" id="ProtNLM"/>
    </source>
</evidence>
<evidence type="ECO:0000313" key="2">
    <source>
        <dbReference type="Proteomes" id="UP000198943"/>
    </source>
</evidence>
<sequence length="389" mass="45570">MSYRNWSEFWWENITGPNYILTNITECLLNNVNVVFIVPSDLPWRYDMRRILEDRVKERSDLYELLVEFIDAEDEYPADEKAGTFLLKKYAQNMEVLNGFRDRGQKSIQEYLKKNEVLRNRIIWVKGLTGTAAKDWMEFCKNYSSEGINTGLFVLEVHNVGNIVESSNLKSISYEGNISANDIQVFNEFILNEEHGSDELWNNYIATVTACLCDQDAEISELLIRTNIFKSEPPECGLQRIAGMQKYQRRGGDEHSSHILALVRNNDENEINRRIWIAQVKILFPIIEMERNAIIKKYKTNIEYALQYNDIGQYNEKLVYPEDVELGTLIYMMHNNAPNSEYRMLYIPEQEVRDRISFLRECRNTIAHAKICNPQQVKELVTSHNSFVK</sequence>
<gene>
    <name evidence="1" type="ORF">SAMN04487864_104109</name>
</gene>
<evidence type="ECO:0000313" key="1">
    <source>
        <dbReference type="EMBL" id="SDC27019.1"/>
    </source>
</evidence>
<dbReference type="EMBL" id="FMYW01000004">
    <property type="protein sequence ID" value="SDC27019.1"/>
    <property type="molecule type" value="Genomic_DNA"/>
</dbReference>
<dbReference type="Proteomes" id="UP000198943">
    <property type="component" value="Unassembled WGS sequence"/>
</dbReference>
<dbReference type="AlphaFoldDB" id="A0A1G6K7K0"/>
<reference evidence="2" key="1">
    <citation type="submission" date="2016-10" db="EMBL/GenBank/DDBJ databases">
        <authorList>
            <person name="Varghese N."/>
            <person name="Submissions S."/>
        </authorList>
    </citation>
    <scope>NUCLEOTIDE SEQUENCE [LARGE SCALE GENOMIC DNA]</scope>
    <source>
        <strain evidence="2">DSM 11005</strain>
    </source>
</reference>
<accession>A0A1G6K7K0</accession>
<protein>
    <recommendedName>
        <fullName evidence="3">Swt1-like HEPN domain-containing protein</fullName>
    </recommendedName>
</protein>
<proteinExistence type="predicted"/>
<organism evidence="1 2">
    <name type="scientific">Succiniclasticum ruminis</name>
    <dbReference type="NCBI Taxonomy" id="40841"/>
    <lineage>
        <taxon>Bacteria</taxon>
        <taxon>Bacillati</taxon>
        <taxon>Bacillota</taxon>
        <taxon>Negativicutes</taxon>
        <taxon>Acidaminococcales</taxon>
        <taxon>Acidaminococcaceae</taxon>
        <taxon>Succiniclasticum</taxon>
    </lineage>
</organism>